<accession>A0ABP0HS40</accession>
<sequence>MTTERLPSNLLGWRCDIPPTKIPSPETAKKGNVIDELDKHRFRGSMAMHCMAAKNGLRYPAMGYGCAAQLPQQFWLLQRSYTYCDLCCFSASVSAWPVQ</sequence>
<reference evidence="2 3" key="1">
    <citation type="submission" date="2024-02" db="EMBL/GenBank/DDBJ databases">
        <authorList>
            <person name="Chen Y."/>
            <person name="Shah S."/>
            <person name="Dougan E. K."/>
            <person name="Thang M."/>
            <person name="Chan C."/>
        </authorList>
    </citation>
    <scope>NUCLEOTIDE SEQUENCE [LARGE SCALE GENOMIC DNA]</scope>
</reference>
<proteinExistence type="predicted"/>
<evidence type="ECO:0000313" key="1">
    <source>
        <dbReference type="EMBL" id="CAK8992953.1"/>
    </source>
</evidence>
<evidence type="ECO:0000313" key="3">
    <source>
        <dbReference type="Proteomes" id="UP001642484"/>
    </source>
</evidence>
<gene>
    <name evidence="1" type="ORF">CCMP2556_LOCUS3060</name>
    <name evidence="2" type="ORF">CCMP2556_LOCUS3091</name>
</gene>
<dbReference type="Proteomes" id="UP001642484">
    <property type="component" value="Unassembled WGS sequence"/>
</dbReference>
<organism evidence="2 3">
    <name type="scientific">Durusdinium trenchii</name>
    <dbReference type="NCBI Taxonomy" id="1381693"/>
    <lineage>
        <taxon>Eukaryota</taxon>
        <taxon>Sar</taxon>
        <taxon>Alveolata</taxon>
        <taxon>Dinophyceae</taxon>
        <taxon>Suessiales</taxon>
        <taxon>Symbiodiniaceae</taxon>
        <taxon>Durusdinium</taxon>
    </lineage>
</organism>
<dbReference type="EMBL" id="CAXAMN010001170">
    <property type="protein sequence ID" value="CAK8992953.1"/>
    <property type="molecule type" value="Genomic_DNA"/>
</dbReference>
<keyword evidence="3" id="KW-1185">Reference proteome</keyword>
<evidence type="ECO:0000313" key="2">
    <source>
        <dbReference type="EMBL" id="CAK8993031.1"/>
    </source>
</evidence>
<name>A0ABP0HS40_9DINO</name>
<comment type="caution">
    <text evidence="2">The sequence shown here is derived from an EMBL/GenBank/DDBJ whole genome shotgun (WGS) entry which is preliminary data.</text>
</comment>
<protein>
    <submittedName>
        <fullName evidence="2">Uncharacterized protein</fullName>
    </submittedName>
</protein>
<dbReference type="EMBL" id="CAXAMN010001181">
    <property type="protein sequence ID" value="CAK8993031.1"/>
    <property type="molecule type" value="Genomic_DNA"/>
</dbReference>